<dbReference type="SUPFAM" id="SSF52799">
    <property type="entry name" value="(Phosphotyrosine protein) phosphatases II"/>
    <property type="match status" value="1"/>
</dbReference>
<dbReference type="PANTHER" id="PTHR10807">
    <property type="entry name" value="MYOTUBULARIN-RELATED"/>
    <property type="match status" value="1"/>
</dbReference>
<feature type="active site" description="Phosphocysteine intermediate" evidence="11">
    <location>
        <position position="406"/>
    </location>
</feature>
<dbReference type="GO" id="GO:0019903">
    <property type="term" value="F:protein phosphatase binding"/>
    <property type="evidence" value="ECO:0007669"/>
    <property type="project" value="UniProtKB-ARBA"/>
</dbReference>
<evidence type="ECO:0000256" key="5">
    <source>
        <dbReference type="ARBA" id="ARBA00022771"/>
    </source>
</evidence>
<dbReference type="InterPro" id="IPR000306">
    <property type="entry name" value="Znf_FYVE"/>
</dbReference>
<dbReference type="SUPFAM" id="SSF57903">
    <property type="entry name" value="FYVE/PHD zinc finger"/>
    <property type="match status" value="1"/>
</dbReference>
<feature type="region of interest" description="Disordered" evidence="14">
    <location>
        <begin position="777"/>
        <end position="807"/>
    </location>
</feature>
<feature type="compositionally biased region" description="Polar residues" evidence="14">
    <location>
        <begin position="698"/>
        <end position="717"/>
    </location>
</feature>
<proteinExistence type="inferred from homology"/>
<feature type="region of interest" description="Disordered" evidence="14">
    <location>
        <begin position="695"/>
        <end position="723"/>
    </location>
</feature>
<dbReference type="GeneTree" id="ENSGT00940000157272"/>
<dbReference type="InterPro" id="IPR029021">
    <property type="entry name" value="Prot-tyrosine_phosphatase-like"/>
</dbReference>
<evidence type="ECO:0000256" key="9">
    <source>
        <dbReference type="ARBA" id="ARBA00023136"/>
    </source>
</evidence>
<dbReference type="InterPro" id="IPR011011">
    <property type="entry name" value="Znf_FYVE_PHD"/>
</dbReference>
<dbReference type="InterPro" id="IPR016130">
    <property type="entry name" value="Tyr_Pase_AS"/>
</dbReference>
<dbReference type="SMART" id="SM00064">
    <property type="entry name" value="FYVE"/>
    <property type="match status" value="1"/>
</dbReference>
<feature type="compositionally biased region" description="Polar residues" evidence="14">
    <location>
        <begin position="781"/>
        <end position="795"/>
    </location>
</feature>
<dbReference type="PROSITE" id="PS50178">
    <property type="entry name" value="ZF_FYVE"/>
    <property type="match status" value="1"/>
</dbReference>
<feature type="domain" description="Myotubularin phosphatase" evidence="16">
    <location>
        <begin position="150"/>
        <end position="569"/>
    </location>
</feature>
<reference evidence="17" key="2">
    <citation type="submission" date="2025-09" db="UniProtKB">
        <authorList>
            <consortium name="Ensembl"/>
        </authorList>
    </citation>
    <scope>IDENTIFICATION</scope>
</reference>
<dbReference type="GO" id="GO:0061952">
    <property type="term" value="P:midbody abscission"/>
    <property type="evidence" value="ECO:0007669"/>
    <property type="project" value="UniProtKB-ARBA"/>
</dbReference>
<feature type="domain" description="FYVE-type" evidence="15">
    <location>
        <begin position="990"/>
        <end position="1050"/>
    </location>
</feature>
<evidence type="ECO:0000256" key="13">
    <source>
        <dbReference type="PROSITE-ProRule" id="PRU00091"/>
    </source>
</evidence>
<dbReference type="PROSITE" id="PS51339">
    <property type="entry name" value="PPASE_MYOTUBULARIN"/>
    <property type="match status" value="1"/>
</dbReference>
<feature type="region of interest" description="Disordered" evidence="14">
    <location>
        <begin position="576"/>
        <end position="635"/>
    </location>
</feature>
<organism evidence="17 18">
    <name type="scientific">Cyprinus carpio carpio</name>
    <dbReference type="NCBI Taxonomy" id="630221"/>
    <lineage>
        <taxon>Eukaryota</taxon>
        <taxon>Metazoa</taxon>
        <taxon>Chordata</taxon>
        <taxon>Craniata</taxon>
        <taxon>Vertebrata</taxon>
        <taxon>Euteleostomi</taxon>
        <taxon>Actinopterygii</taxon>
        <taxon>Neopterygii</taxon>
        <taxon>Teleostei</taxon>
        <taxon>Ostariophysi</taxon>
        <taxon>Cypriniformes</taxon>
        <taxon>Cyprinidae</taxon>
        <taxon>Cyprininae</taxon>
        <taxon>Cyprinus</taxon>
    </lineage>
</organism>
<keyword evidence="4" id="KW-0479">Metal-binding</keyword>
<dbReference type="Pfam" id="PF06602">
    <property type="entry name" value="Myotub-related"/>
    <property type="match status" value="1"/>
</dbReference>
<evidence type="ECO:0000256" key="6">
    <source>
        <dbReference type="ARBA" id="ARBA00022801"/>
    </source>
</evidence>
<comment type="subcellular location">
    <subcellularLocation>
        <location evidence="1">Membrane</location>
    </subcellularLocation>
</comment>
<dbReference type="SMART" id="SM00404">
    <property type="entry name" value="PTPc_motif"/>
    <property type="match status" value="1"/>
</dbReference>
<evidence type="ECO:0000259" key="16">
    <source>
        <dbReference type="PROSITE" id="PS51339"/>
    </source>
</evidence>
<keyword evidence="8" id="KW-0443">Lipid metabolism</keyword>
<dbReference type="PROSITE" id="PS00383">
    <property type="entry name" value="TYR_PHOSPHATASE_1"/>
    <property type="match status" value="1"/>
</dbReference>
<keyword evidence="18" id="KW-1185">Reference proteome</keyword>
<keyword evidence="6" id="KW-0378">Hydrolase</keyword>
<evidence type="ECO:0000313" key="17">
    <source>
        <dbReference type="Ensembl" id="ENSCCRP00000067776.2"/>
    </source>
</evidence>
<dbReference type="Ensembl" id="ENSCCRT00000073450.2">
    <property type="protein sequence ID" value="ENSCCRP00000067776.2"/>
    <property type="gene ID" value="ENSCCRG00000028578.2"/>
</dbReference>
<evidence type="ECO:0000256" key="7">
    <source>
        <dbReference type="ARBA" id="ARBA00022833"/>
    </source>
</evidence>
<accession>A0A8C1HQJ4</accession>
<evidence type="ECO:0000256" key="8">
    <source>
        <dbReference type="ARBA" id="ARBA00023098"/>
    </source>
</evidence>
<dbReference type="InterPro" id="IPR013083">
    <property type="entry name" value="Znf_RING/FYVE/PHD"/>
</dbReference>
<feature type="binding site" evidence="12">
    <location>
        <begin position="319"/>
        <end position="322"/>
    </location>
    <ligand>
        <name>substrate</name>
    </ligand>
</feature>
<dbReference type="GO" id="GO:0060090">
    <property type="term" value="F:molecular adaptor activity"/>
    <property type="evidence" value="ECO:0007669"/>
    <property type="project" value="UniProtKB-ARBA"/>
</dbReference>
<dbReference type="Gene3D" id="3.30.40.10">
    <property type="entry name" value="Zinc/RING finger domain, C3HC4 (zinc finger)"/>
    <property type="match status" value="1"/>
</dbReference>
<protein>
    <recommendedName>
        <fullName evidence="3">phosphatidylinositol-3,5-bisphosphate 3-phosphatase</fullName>
        <ecNumber evidence="3">3.1.3.95</ecNumber>
    </recommendedName>
    <alternativeName>
        <fullName evidence="10">Phosphatidylinositol-3,5-bisphosphate 3-phosphatase</fullName>
    </alternativeName>
</protein>
<dbReference type="GO" id="GO:0016020">
    <property type="term" value="C:membrane"/>
    <property type="evidence" value="ECO:0007669"/>
    <property type="project" value="UniProtKB-SubCell"/>
</dbReference>
<dbReference type="CDD" id="cd15732">
    <property type="entry name" value="FYVE_MTMR3"/>
    <property type="match status" value="1"/>
</dbReference>
<feature type="binding site" evidence="12">
    <location>
        <begin position="406"/>
        <end position="412"/>
    </location>
    <ligand>
        <name>substrate</name>
    </ligand>
</feature>
<evidence type="ECO:0000313" key="18">
    <source>
        <dbReference type="Proteomes" id="UP001108240"/>
    </source>
</evidence>
<dbReference type="EC" id="3.1.3.95" evidence="3"/>
<dbReference type="GO" id="GO:0008270">
    <property type="term" value="F:zinc ion binding"/>
    <property type="evidence" value="ECO:0007669"/>
    <property type="project" value="UniProtKB-KW"/>
</dbReference>
<evidence type="ECO:0000256" key="14">
    <source>
        <dbReference type="SAM" id="MobiDB-lite"/>
    </source>
</evidence>
<evidence type="ECO:0000256" key="10">
    <source>
        <dbReference type="ARBA" id="ARBA00032571"/>
    </source>
</evidence>
<evidence type="ECO:0000256" key="12">
    <source>
        <dbReference type="PIRSR" id="PIRSR630564-2"/>
    </source>
</evidence>
<dbReference type="GO" id="GO:0004722">
    <property type="term" value="F:protein serine/threonine phosphatase activity"/>
    <property type="evidence" value="ECO:0007669"/>
    <property type="project" value="UniProtKB-ARBA"/>
</dbReference>
<dbReference type="GO" id="GO:0046856">
    <property type="term" value="P:phosphatidylinositol dephosphorylation"/>
    <property type="evidence" value="ECO:0007669"/>
    <property type="project" value="UniProtKB-ARBA"/>
</dbReference>
<dbReference type="Pfam" id="PF01363">
    <property type="entry name" value="FYVE"/>
    <property type="match status" value="1"/>
</dbReference>
<dbReference type="GO" id="GO:0046474">
    <property type="term" value="P:glycerophospholipid biosynthetic process"/>
    <property type="evidence" value="ECO:0007669"/>
    <property type="project" value="UniProtKB-ARBA"/>
</dbReference>
<dbReference type="PANTHER" id="PTHR10807:SF66">
    <property type="entry name" value="MYOTUBULARIN-RELATED PROTEIN 3"/>
    <property type="match status" value="1"/>
</dbReference>
<keyword evidence="7" id="KW-0862">Zinc</keyword>
<dbReference type="GO" id="GO:0004438">
    <property type="term" value="F:phosphatidylinositol-3-phosphate phosphatase activity"/>
    <property type="evidence" value="ECO:0007669"/>
    <property type="project" value="UniProtKB-ARBA"/>
</dbReference>
<sequence>QEEEEQQSLECIQANQIFPRKPPVLDDDDLQVPYPELHGEYTKFVGRAEDAIIAMSSYRLHIKFKESVVNVPLQLIESVECRDMFQMHITCKDCKVIRCQFSTFEQCQEWLKRLSAAVRPPSQIEELFSFPFHAWCVEKEQHGDLCRPGDHVMSRFHNEVERMGFDTLNAWRVSEINNKYKLCSSYPQLLLVPAWITDKELENVAAFRSWKRIPAVVYRSNTGAVIARCGQPEVSWWGWRNADDEHLVQSIARACAVDSSSCKGVSNGSFSREYTNGADLSDVDFDSSMTNSSEVETLAIQPRKLLILDARSYAAAVANRAKGGGCECPEYYPNCEVVFMGMANIHSIRKSFQSLRFLCTQMPDPANWLSALESTKWLQHLSLLLKASLLVVNAVDRDHRPVLVHCSDGWDRTPQIVALAKVLLDPYYRTIEGFQVLVETEWLDFGHKFADRCGHGENAEDLNERCPVFLQWLDCVHQLQRQSPCSFEFNEAFLVKLAQHTYSCLFGTFLCNSRKEREDRHIQERTCSVWSLLRAANRSFRNMLYSSHSETVLHPVCHVRNLMLWTAVYLPSSSPTTPSDDSCAPYPAPGANPEDQPLGRRPKTRSFENLPSACEVGNPLTSNRRSSDPSLNEKWQDHRRSLELNIGTGNGEGLGDARLPMMEGVDESHNVAHSEEAQLNAEAQEGKAKSLEDANVNGHFSQDGSSEASSALSPETSRSPDLEEALEKCTIQEHNPSCNTNDSSTETLTEDFGVRPQSLRPLTIPPPLKALAESSCLKQGLRTSTDPRTLSNTPKRPSLSAFPPSTDLLHPVCNGDTPDLEPSMPQWAARTNGERAALSRQVSLASCGSLTLHARGACSHHRCLHLGFLGRPSFSPPEPPSARSHLDDDGLTLHTDALQQRLRQIEAGHQLEVEALKRQVQELWSRLESHQAAGMLRLNGDMGDEMTSIVDSDFNLEPNCLSRCSTELFSEASWEQVDNQDTEVTRWYPDHLAAQCYGCERGFWLATRKHHCRNCGNVFCGSCCDQKIPVPSQQLFEPSRVCKWCFSNLQPPAPPLNIELDKPITASSN</sequence>
<dbReference type="Proteomes" id="UP001108240">
    <property type="component" value="Unplaced"/>
</dbReference>
<comment type="similarity">
    <text evidence="2">Belongs to the protein-tyrosine phosphatase family. Non-receptor class myotubularin subfamily.</text>
</comment>
<dbReference type="GO" id="GO:0010506">
    <property type="term" value="P:regulation of autophagy"/>
    <property type="evidence" value="ECO:0007669"/>
    <property type="project" value="TreeGrafter"/>
</dbReference>
<name>A0A8C1HQJ4_CYPCA</name>
<dbReference type="InterPro" id="IPR030564">
    <property type="entry name" value="Myotubularin"/>
</dbReference>
<feature type="compositionally biased region" description="Polar residues" evidence="14">
    <location>
        <begin position="619"/>
        <end position="630"/>
    </location>
</feature>
<evidence type="ECO:0000259" key="15">
    <source>
        <dbReference type="PROSITE" id="PS50178"/>
    </source>
</evidence>
<feature type="binding site" evidence="12">
    <location>
        <begin position="344"/>
        <end position="345"/>
    </location>
    <ligand>
        <name>substrate</name>
    </ligand>
</feature>
<dbReference type="InterPro" id="IPR010569">
    <property type="entry name" value="Myotubularin-like_Pase_dom"/>
</dbReference>
<evidence type="ECO:0000256" key="1">
    <source>
        <dbReference type="ARBA" id="ARBA00004370"/>
    </source>
</evidence>
<dbReference type="FunFam" id="3.30.40.10:FF:000073">
    <property type="entry name" value="myotubularin-related protein 4 isoform X2"/>
    <property type="match status" value="1"/>
</dbReference>
<dbReference type="AlphaFoldDB" id="A0A8C1HQJ4"/>
<dbReference type="GO" id="GO:0052629">
    <property type="term" value="F:phosphatidylinositol-3,5-bisphosphate 3-phosphatase activity"/>
    <property type="evidence" value="ECO:0007669"/>
    <property type="project" value="UniProtKB-EC"/>
</dbReference>
<dbReference type="InterPro" id="IPR003595">
    <property type="entry name" value="Tyr_Pase_cat"/>
</dbReference>
<keyword evidence="5 13" id="KW-0863">Zinc-finger</keyword>
<evidence type="ECO:0000256" key="3">
    <source>
        <dbReference type="ARBA" id="ARBA00012903"/>
    </source>
</evidence>
<evidence type="ECO:0000256" key="4">
    <source>
        <dbReference type="ARBA" id="ARBA00022723"/>
    </source>
</evidence>
<evidence type="ECO:0000256" key="11">
    <source>
        <dbReference type="PIRSR" id="PIRSR630564-1"/>
    </source>
</evidence>
<dbReference type="InterPro" id="IPR017455">
    <property type="entry name" value="Znf_FYVE-rel"/>
</dbReference>
<evidence type="ECO:0000256" key="2">
    <source>
        <dbReference type="ARBA" id="ARBA00007471"/>
    </source>
</evidence>
<dbReference type="SUPFAM" id="SSF50729">
    <property type="entry name" value="PH domain-like"/>
    <property type="match status" value="1"/>
</dbReference>
<keyword evidence="9" id="KW-0472">Membrane</keyword>
<reference evidence="17" key="1">
    <citation type="submission" date="2025-08" db="UniProtKB">
        <authorList>
            <consortium name="Ensembl"/>
        </authorList>
    </citation>
    <scope>IDENTIFICATION</scope>
</reference>
<dbReference type="GO" id="GO:0005829">
    <property type="term" value="C:cytosol"/>
    <property type="evidence" value="ECO:0007669"/>
    <property type="project" value="UniProtKB-ARBA"/>
</dbReference>